<name>A0A1Y5PK74_9MYCO</name>
<dbReference type="EMBL" id="FLQS01000065">
    <property type="protein sequence ID" value="SBS79044.1"/>
    <property type="molecule type" value="Genomic_DNA"/>
</dbReference>
<organism evidence="2">
    <name type="scientific">uncultured Mycobacterium sp</name>
    <dbReference type="NCBI Taxonomy" id="171292"/>
    <lineage>
        <taxon>Bacteria</taxon>
        <taxon>Bacillati</taxon>
        <taxon>Actinomycetota</taxon>
        <taxon>Actinomycetes</taxon>
        <taxon>Mycobacteriales</taxon>
        <taxon>Mycobacteriaceae</taxon>
        <taxon>Mycobacterium</taxon>
        <taxon>environmental samples</taxon>
    </lineage>
</organism>
<gene>
    <name evidence="2" type="ORF">MHPYR_680013</name>
</gene>
<evidence type="ECO:0000256" key="1">
    <source>
        <dbReference type="SAM" id="Phobius"/>
    </source>
</evidence>
<evidence type="ECO:0008006" key="3">
    <source>
        <dbReference type="Google" id="ProtNLM"/>
    </source>
</evidence>
<sequence length="75" mass="8199">MSTASIPASGPRVHVSPEAISRGRVVVMLSITVFLALLAYYFVGVDEGMTSVFGKTMVVHEWVHDSRHLLGFPCH</sequence>
<proteinExistence type="predicted"/>
<keyword evidence="1" id="KW-1133">Transmembrane helix</keyword>
<keyword evidence="1" id="KW-0812">Transmembrane</keyword>
<keyword evidence="1" id="KW-0472">Membrane</keyword>
<dbReference type="InterPro" id="IPR012667">
    <property type="entry name" value="CbtB_put"/>
</dbReference>
<dbReference type="AlphaFoldDB" id="A0A1Y5PK74"/>
<feature type="transmembrane region" description="Helical" evidence="1">
    <location>
        <begin position="25"/>
        <end position="43"/>
    </location>
</feature>
<protein>
    <recommendedName>
        <fullName evidence="3">Cobalt transporter subunit (CbtB)</fullName>
    </recommendedName>
</protein>
<dbReference type="Pfam" id="PF09489">
    <property type="entry name" value="CbtB"/>
    <property type="match status" value="1"/>
</dbReference>
<evidence type="ECO:0000313" key="2">
    <source>
        <dbReference type="EMBL" id="SBS79044.1"/>
    </source>
</evidence>
<accession>A0A1Y5PK74</accession>
<reference evidence="2" key="1">
    <citation type="submission" date="2016-03" db="EMBL/GenBank/DDBJ databases">
        <authorList>
            <person name="Ploux O."/>
        </authorList>
    </citation>
    <scope>NUCLEOTIDE SEQUENCE</scope>
    <source>
        <strain evidence="2">UC10</strain>
    </source>
</reference>